<dbReference type="SUPFAM" id="SSF160443">
    <property type="entry name" value="SMR domain-like"/>
    <property type="match status" value="1"/>
</dbReference>
<dbReference type="InterPro" id="IPR002625">
    <property type="entry name" value="Smr_dom"/>
</dbReference>
<accession>A0ABU4AIJ8</accession>
<sequence length="189" mass="20685">MTSHTPKRLSMEDRILWNRVARTTEPLKGKFLEETAEPDDDTMAELSRLVAQDTSRPAATSSSSGRASPAPVKAHPTRPIDKPTHTKIARGRLVLEGRVDLHGLTQSEAHSLLLSFLNRAHAEGMRHVLVITGKGASFGSDGVLRRALPRWLATPPFSGLVSGIDEASRRHGGGGAFYIRLKRRHRSGM</sequence>
<evidence type="ECO:0000313" key="4">
    <source>
        <dbReference type="Proteomes" id="UP001185659"/>
    </source>
</evidence>
<feature type="domain" description="Smr" evidence="2">
    <location>
        <begin position="99"/>
        <end position="182"/>
    </location>
</feature>
<dbReference type="PANTHER" id="PTHR35562">
    <property type="entry name" value="DNA ENDONUCLEASE SMRA-RELATED"/>
    <property type="match status" value="1"/>
</dbReference>
<evidence type="ECO:0000256" key="1">
    <source>
        <dbReference type="SAM" id="MobiDB-lite"/>
    </source>
</evidence>
<name>A0ABU4AIJ8_9HYPH</name>
<evidence type="ECO:0000313" key="3">
    <source>
        <dbReference type="EMBL" id="MDV6226062.1"/>
    </source>
</evidence>
<proteinExistence type="predicted"/>
<dbReference type="Gene3D" id="3.30.1370.110">
    <property type="match status" value="1"/>
</dbReference>
<feature type="compositionally biased region" description="Polar residues" evidence="1">
    <location>
        <begin position="52"/>
        <end position="66"/>
    </location>
</feature>
<feature type="region of interest" description="Disordered" evidence="1">
    <location>
        <begin position="27"/>
        <end position="86"/>
    </location>
</feature>
<dbReference type="PANTHER" id="PTHR35562:SF2">
    <property type="entry name" value="DNA ENDONUCLEASE SMRA-RELATED"/>
    <property type="match status" value="1"/>
</dbReference>
<dbReference type="PROSITE" id="PS50828">
    <property type="entry name" value="SMR"/>
    <property type="match status" value="1"/>
</dbReference>
<dbReference type="RefSeq" id="WP_317560850.1">
    <property type="nucleotide sequence ID" value="NZ_JAWLIP010000002.1"/>
</dbReference>
<dbReference type="SMART" id="SM00463">
    <property type="entry name" value="SMR"/>
    <property type="match status" value="1"/>
</dbReference>
<dbReference type="Pfam" id="PF01713">
    <property type="entry name" value="Smr"/>
    <property type="match status" value="1"/>
</dbReference>
<evidence type="ECO:0000259" key="2">
    <source>
        <dbReference type="PROSITE" id="PS50828"/>
    </source>
</evidence>
<dbReference type="InterPro" id="IPR036063">
    <property type="entry name" value="Smr_dom_sf"/>
</dbReference>
<dbReference type="EMBL" id="JAWLIP010000002">
    <property type="protein sequence ID" value="MDV6226062.1"/>
    <property type="molecule type" value="Genomic_DNA"/>
</dbReference>
<gene>
    <name evidence="3" type="ORF">R2G56_07155</name>
</gene>
<feature type="compositionally biased region" description="Acidic residues" evidence="1">
    <location>
        <begin position="34"/>
        <end position="43"/>
    </location>
</feature>
<keyword evidence="4" id="KW-1185">Reference proteome</keyword>
<dbReference type="Proteomes" id="UP001185659">
    <property type="component" value="Unassembled WGS sequence"/>
</dbReference>
<protein>
    <submittedName>
        <fullName evidence="3">Smr/MutS family protein</fullName>
    </submittedName>
</protein>
<comment type="caution">
    <text evidence="3">The sequence shown here is derived from an EMBL/GenBank/DDBJ whole genome shotgun (WGS) entry which is preliminary data.</text>
</comment>
<organism evidence="3 4">
    <name type="scientific">Nitratireductor aquimarinus</name>
    <dbReference type="NCBI Taxonomy" id="889300"/>
    <lineage>
        <taxon>Bacteria</taxon>
        <taxon>Pseudomonadati</taxon>
        <taxon>Pseudomonadota</taxon>
        <taxon>Alphaproteobacteria</taxon>
        <taxon>Hyphomicrobiales</taxon>
        <taxon>Phyllobacteriaceae</taxon>
        <taxon>Nitratireductor</taxon>
    </lineage>
</organism>
<reference evidence="3 4" key="1">
    <citation type="submission" date="2023-10" db="EMBL/GenBank/DDBJ databases">
        <authorList>
            <person name="Venkata Ramana C."/>
            <person name="Sasikala C."/>
            <person name="Dhurka M."/>
        </authorList>
    </citation>
    <scope>NUCLEOTIDE SEQUENCE [LARGE SCALE GENOMIC DNA]</scope>
    <source>
        <strain evidence="3 4">KCTC 32151</strain>
    </source>
</reference>